<accession>A0A182MPL9</accession>
<dbReference type="GO" id="GO:0045476">
    <property type="term" value="P:nurse cell apoptotic process"/>
    <property type="evidence" value="ECO:0007669"/>
    <property type="project" value="UniProtKB-ARBA"/>
</dbReference>
<dbReference type="GO" id="GO:0043525">
    <property type="term" value="P:positive regulation of neuron apoptotic process"/>
    <property type="evidence" value="ECO:0007669"/>
    <property type="project" value="TreeGrafter"/>
</dbReference>
<dbReference type="InterPro" id="IPR015917">
    <property type="entry name" value="Pept_C14A"/>
</dbReference>
<dbReference type="PROSITE" id="PS50208">
    <property type="entry name" value="CASPASE_P20"/>
    <property type="match status" value="1"/>
</dbReference>
<sequence length="291" mass="33294">MSSLPAEHTTDHSADGNRVPNVIAQREQAQSTPSPQNVAFEEVYDTSNPRRGTAIILHHENFKEMQSREGSRRDRQTAITLLTNMQFDVHVYDDLHYEQLQQVLEQHATEDHSSSDCLLVMIMTHGDDGVLYAYDRMYKVDTLLEHFMGDSCPSLLGKPKLFFVQACRGVKYDVGVQLRSIAQDSENIESPKYVIPRTADILVMYSSYDGHLSWRSINDGSWFIQALCAELEANWQRMELLQLLTAVSHRVAYDYHSKVTQDGKMNVMKQMPTIVSMLTKLVYFPVKSELQ</sequence>
<keyword evidence="6" id="KW-0865">Zymogen</keyword>
<dbReference type="InterPro" id="IPR016129">
    <property type="entry name" value="Caspase_his_AS"/>
</dbReference>
<dbReference type="FunFam" id="3.40.50.1460:FF:000001">
    <property type="entry name" value="Caspase-3 preproprotein"/>
    <property type="match status" value="1"/>
</dbReference>
<evidence type="ECO:0000256" key="3">
    <source>
        <dbReference type="ARBA" id="ARBA00022703"/>
    </source>
</evidence>
<keyword evidence="2" id="KW-0645">Protease</keyword>
<dbReference type="AlphaFoldDB" id="A0A182MPL9"/>
<reference evidence="10" key="2">
    <citation type="submission" date="2020-05" db="UniProtKB">
        <authorList>
            <consortium name="EnsemblMetazoa"/>
        </authorList>
    </citation>
    <scope>IDENTIFICATION</scope>
    <source>
        <strain evidence="10">A-37</strain>
    </source>
</reference>
<dbReference type="InterPro" id="IPR033139">
    <property type="entry name" value="Caspase_cys_AS"/>
</dbReference>
<proteinExistence type="inferred from homology"/>
<organism evidence="10 11">
    <name type="scientific">Anopheles culicifacies</name>
    <dbReference type="NCBI Taxonomy" id="139723"/>
    <lineage>
        <taxon>Eukaryota</taxon>
        <taxon>Metazoa</taxon>
        <taxon>Ecdysozoa</taxon>
        <taxon>Arthropoda</taxon>
        <taxon>Hexapoda</taxon>
        <taxon>Insecta</taxon>
        <taxon>Pterygota</taxon>
        <taxon>Neoptera</taxon>
        <taxon>Endopterygota</taxon>
        <taxon>Diptera</taxon>
        <taxon>Nematocera</taxon>
        <taxon>Culicoidea</taxon>
        <taxon>Culicidae</taxon>
        <taxon>Anophelinae</taxon>
        <taxon>Anopheles</taxon>
        <taxon>culicifacies species complex</taxon>
    </lineage>
</organism>
<dbReference type="GO" id="GO:0004197">
    <property type="term" value="F:cysteine-type endopeptidase activity"/>
    <property type="evidence" value="ECO:0007669"/>
    <property type="project" value="InterPro"/>
</dbReference>
<evidence type="ECO:0000256" key="6">
    <source>
        <dbReference type="ARBA" id="ARBA00023145"/>
    </source>
</evidence>
<dbReference type="PRINTS" id="PR00376">
    <property type="entry name" value="IL1BCENZYME"/>
</dbReference>
<evidence type="ECO:0000256" key="4">
    <source>
        <dbReference type="ARBA" id="ARBA00022801"/>
    </source>
</evidence>
<dbReference type="VEuPathDB" id="VectorBase:ACUA023265"/>
<dbReference type="Proteomes" id="UP000075883">
    <property type="component" value="Unassembled WGS sequence"/>
</dbReference>
<dbReference type="InterPro" id="IPR029030">
    <property type="entry name" value="Caspase-like_dom_sf"/>
</dbReference>
<evidence type="ECO:0000313" key="11">
    <source>
        <dbReference type="Proteomes" id="UP000075883"/>
    </source>
</evidence>
<dbReference type="InterPro" id="IPR011600">
    <property type="entry name" value="Pept_C14_caspase"/>
</dbReference>
<feature type="domain" description="Caspase family p10" evidence="8">
    <location>
        <begin position="191"/>
        <end position="284"/>
    </location>
</feature>
<evidence type="ECO:0000259" key="9">
    <source>
        <dbReference type="PROSITE" id="PS50208"/>
    </source>
</evidence>
<dbReference type="Pfam" id="PF00656">
    <property type="entry name" value="Peptidase_C14"/>
    <property type="match status" value="1"/>
</dbReference>
<keyword evidence="4" id="KW-0378">Hydrolase</keyword>
<evidence type="ECO:0000313" key="10">
    <source>
        <dbReference type="EnsemblMetazoa" id="ACUA023265-PA"/>
    </source>
</evidence>
<dbReference type="InterPro" id="IPR002138">
    <property type="entry name" value="Pept_C14_p10"/>
</dbReference>
<evidence type="ECO:0008006" key="12">
    <source>
        <dbReference type="Google" id="ProtNLM"/>
    </source>
</evidence>
<dbReference type="STRING" id="139723.A0A182MPL9"/>
<keyword evidence="5" id="KW-0788">Thiol protease</keyword>
<dbReference type="PROSITE" id="PS50207">
    <property type="entry name" value="CASPASE_P10"/>
    <property type="match status" value="1"/>
</dbReference>
<evidence type="ECO:0000256" key="5">
    <source>
        <dbReference type="ARBA" id="ARBA00022807"/>
    </source>
</evidence>
<reference evidence="11" key="1">
    <citation type="submission" date="2013-09" db="EMBL/GenBank/DDBJ databases">
        <title>The Genome Sequence of Anopheles culicifacies species A.</title>
        <authorList>
            <consortium name="The Broad Institute Genomics Platform"/>
            <person name="Neafsey D.E."/>
            <person name="Besansky N."/>
            <person name="Howell P."/>
            <person name="Walton C."/>
            <person name="Young S.K."/>
            <person name="Zeng Q."/>
            <person name="Gargeya S."/>
            <person name="Fitzgerald M."/>
            <person name="Haas B."/>
            <person name="Abouelleil A."/>
            <person name="Allen A.W."/>
            <person name="Alvarado L."/>
            <person name="Arachchi H.M."/>
            <person name="Berlin A.M."/>
            <person name="Chapman S.B."/>
            <person name="Gainer-Dewar J."/>
            <person name="Goldberg J."/>
            <person name="Griggs A."/>
            <person name="Gujja S."/>
            <person name="Hansen M."/>
            <person name="Howarth C."/>
            <person name="Imamovic A."/>
            <person name="Ireland A."/>
            <person name="Larimer J."/>
            <person name="McCowan C."/>
            <person name="Murphy C."/>
            <person name="Pearson M."/>
            <person name="Poon T.W."/>
            <person name="Priest M."/>
            <person name="Roberts A."/>
            <person name="Saif S."/>
            <person name="Shea T."/>
            <person name="Sisk P."/>
            <person name="Sykes S."/>
            <person name="Wortman J."/>
            <person name="Nusbaum C."/>
            <person name="Birren B."/>
        </authorList>
    </citation>
    <scope>NUCLEOTIDE SEQUENCE [LARGE SCALE GENOMIC DNA]</scope>
    <source>
        <strain evidence="11">A-37</strain>
    </source>
</reference>
<evidence type="ECO:0000256" key="2">
    <source>
        <dbReference type="ARBA" id="ARBA00022670"/>
    </source>
</evidence>
<dbReference type="PROSITE" id="PS01121">
    <property type="entry name" value="CASPASE_HIS"/>
    <property type="match status" value="1"/>
</dbReference>
<protein>
    <recommendedName>
        <fullName evidence="12">Caspase</fullName>
    </recommendedName>
</protein>
<feature type="domain" description="Caspase family p20" evidence="9">
    <location>
        <begin position="50"/>
        <end position="171"/>
    </location>
</feature>
<dbReference type="PANTHER" id="PTHR10454:SF232">
    <property type="entry name" value="AT03047P-RELATED"/>
    <property type="match status" value="1"/>
</dbReference>
<dbReference type="SUPFAM" id="SSF52129">
    <property type="entry name" value="Caspase-like"/>
    <property type="match status" value="1"/>
</dbReference>
<dbReference type="Gene3D" id="3.40.50.1460">
    <property type="match status" value="1"/>
</dbReference>
<evidence type="ECO:0000256" key="7">
    <source>
        <dbReference type="RuleBase" id="RU003971"/>
    </source>
</evidence>
<dbReference type="EMBL" id="AXCM01018179">
    <property type="status" value="NOT_ANNOTATED_CDS"/>
    <property type="molecule type" value="Genomic_DNA"/>
</dbReference>
<dbReference type="GO" id="GO:0016322">
    <property type="term" value="P:neuron remodeling"/>
    <property type="evidence" value="ECO:0007669"/>
    <property type="project" value="UniProtKB-ARBA"/>
</dbReference>
<dbReference type="GO" id="GO:1990525">
    <property type="term" value="F:BIR domain binding"/>
    <property type="evidence" value="ECO:0007669"/>
    <property type="project" value="UniProtKB-ARBA"/>
</dbReference>
<dbReference type="GO" id="GO:0006508">
    <property type="term" value="P:proteolysis"/>
    <property type="evidence" value="ECO:0007669"/>
    <property type="project" value="UniProtKB-KW"/>
</dbReference>
<keyword evidence="3" id="KW-0053">Apoptosis</keyword>
<dbReference type="EnsemblMetazoa" id="ACUA023265-RA">
    <property type="protein sequence ID" value="ACUA023265-PA"/>
    <property type="gene ID" value="ACUA023265"/>
</dbReference>
<dbReference type="GO" id="GO:0005737">
    <property type="term" value="C:cytoplasm"/>
    <property type="evidence" value="ECO:0007669"/>
    <property type="project" value="TreeGrafter"/>
</dbReference>
<dbReference type="PANTHER" id="PTHR10454">
    <property type="entry name" value="CASPASE"/>
    <property type="match status" value="1"/>
</dbReference>
<evidence type="ECO:0000256" key="1">
    <source>
        <dbReference type="ARBA" id="ARBA00010134"/>
    </source>
</evidence>
<evidence type="ECO:0000259" key="8">
    <source>
        <dbReference type="PROSITE" id="PS50207"/>
    </source>
</evidence>
<comment type="similarity">
    <text evidence="1 7">Belongs to the peptidase C14A family.</text>
</comment>
<dbReference type="PROSITE" id="PS01122">
    <property type="entry name" value="CASPASE_CYS"/>
    <property type="match status" value="1"/>
</dbReference>
<name>A0A182MPL9_9DIPT</name>
<dbReference type="GO" id="GO:0045751">
    <property type="term" value="P:negative regulation of Toll signaling pathway"/>
    <property type="evidence" value="ECO:0007669"/>
    <property type="project" value="UniProtKB-ARBA"/>
</dbReference>
<dbReference type="InterPro" id="IPR002398">
    <property type="entry name" value="Pept_C14"/>
</dbReference>
<dbReference type="InterPro" id="IPR001309">
    <property type="entry name" value="Pept_C14_p20"/>
</dbReference>
<keyword evidence="11" id="KW-1185">Reference proteome</keyword>
<dbReference type="CDD" id="cd00032">
    <property type="entry name" value="CASc"/>
    <property type="match status" value="1"/>
</dbReference>
<dbReference type="SMART" id="SM00115">
    <property type="entry name" value="CASc"/>
    <property type="match status" value="1"/>
</dbReference>